<dbReference type="Gene3D" id="3.90.226.10">
    <property type="entry name" value="2-enoyl-CoA Hydratase, Chain A, domain 1"/>
    <property type="match status" value="1"/>
</dbReference>
<dbReference type="SUPFAM" id="SSF52096">
    <property type="entry name" value="ClpP/crotonase"/>
    <property type="match status" value="1"/>
</dbReference>
<dbReference type="PANTHER" id="PTHR11941">
    <property type="entry name" value="ENOYL-COA HYDRATASE-RELATED"/>
    <property type="match status" value="1"/>
</dbReference>
<evidence type="ECO:0000256" key="2">
    <source>
        <dbReference type="RuleBase" id="RU003707"/>
    </source>
</evidence>
<dbReference type="AlphaFoldDB" id="A0AAU7AU69"/>
<dbReference type="RefSeq" id="WP_354701717.1">
    <property type="nucleotide sequence ID" value="NZ_CP114014.1"/>
</dbReference>
<accession>A0AAU7AU69</accession>
<keyword evidence="3" id="KW-0456">Lyase</keyword>
<dbReference type="GO" id="GO:0006635">
    <property type="term" value="P:fatty acid beta-oxidation"/>
    <property type="evidence" value="ECO:0007669"/>
    <property type="project" value="TreeGrafter"/>
</dbReference>
<evidence type="ECO:0000256" key="1">
    <source>
        <dbReference type="ARBA" id="ARBA00005254"/>
    </source>
</evidence>
<dbReference type="CDD" id="cd06558">
    <property type="entry name" value="crotonase-like"/>
    <property type="match status" value="1"/>
</dbReference>
<dbReference type="PROSITE" id="PS00166">
    <property type="entry name" value="ENOYL_COA_HYDRATASE"/>
    <property type="match status" value="1"/>
</dbReference>
<dbReference type="KEGG" id="parq:DSM112329_02045"/>
<name>A0AAU7AU69_9ACTN</name>
<comment type="similarity">
    <text evidence="1 2">Belongs to the enoyl-CoA hydratase/isomerase family.</text>
</comment>
<dbReference type="InterPro" id="IPR029045">
    <property type="entry name" value="ClpP/crotonase-like_dom_sf"/>
</dbReference>
<dbReference type="Pfam" id="PF00378">
    <property type="entry name" value="ECH_1"/>
    <property type="match status" value="1"/>
</dbReference>
<protein>
    <submittedName>
        <fullName evidence="3">Short-chain-enoyl-CoA hydratase</fullName>
        <ecNumber evidence="3">4.2.1.150</ecNumber>
    </submittedName>
</protein>
<dbReference type="PANTHER" id="PTHR11941:SF54">
    <property type="entry name" value="ENOYL-COA HYDRATASE, MITOCHONDRIAL"/>
    <property type="match status" value="1"/>
</dbReference>
<dbReference type="EMBL" id="CP114014">
    <property type="protein sequence ID" value="XAY05200.1"/>
    <property type="molecule type" value="Genomic_DNA"/>
</dbReference>
<evidence type="ECO:0000313" key="3">
    <source>
        <dbReference type="EMBL" id="XAY05200.1"/>
    </source>
</evidence>
<dbReference type="GO" id="GO:0018812">
    <property type="term" value="F:3-hydroxyacyl-CoA dehydratase activity"/>
    <property type="evidence" value="ECO:0007669"/>
    <property type="project" value="UniProtKB-EC"/>
</dbReference>
<dbReference type="InterPro" id="IPR001753">
    <property type="entry name" value="Enoyl-CoA_hydra/iso"/>
</dbReference>
<dbReference type="EC" id="4.2.1.150" evidence="3"/>
<gene>
    <name evidence="3" type="primary">crt_4</name>
    <name evidence="3" type="ORF">DSM112329_02045</name>
</gene>
<proteinExistence type="inferred from homology"/>
<organism evidence="3">
    <name type="scientific">Paraconexibacter sp. AEG42_29</name>
    <dbReference type="NCBI Taxonomy" id="2997339"/>
    <lineage>
        <taxon>Bacteria</taxon>
        <taxon>Bacillati</taxon>
        <taxon>Actinomycetota</taxon>
        <taxon>Thermoleophilia</taxon>
        <taxon>Solirubrobacterales</taxon>
        <taxon>Paraconexibacteraceae</taxon>
        <taxon>Paraconexibacter</taxon>
    </lineage>
</organism>
<dbReference type="InterPro" id="IPR018376">
    <property type="entry name" value="Enoyl-CoA_hyd/isom_CS"/>
</dbReference>
<sequence length="326" mass="33900">MTTHATATQPLGLEVTQQGRVLTARLHGGPRGELGPEIAADLAALVTRAEDDDNVGAVVITGTHPERFAAHASVSWLQDAGAGSPNVSPRLGSAAVRAAQVTRRVPGGRRAAGPTPLSGVIEVVDFHDTFLRMNRCGAVFIAALNGSALGGGSELALACDYRLMAAGDFVIGQPEILLGFPPGGGATVRLTRLVGLQQALKIMLEGSAVDPETALEIGYIDEVLDPADLLDRAHELARHLARRLKPAVAAVKRGAYIGGAADLDAGMRVENAGFFSTLTSPEARALMADYIAQTTATDDLPFYAPEDYARARAGGRYSSSPSAVSD</sequence>
<reference evidence="3" key="1">
    <citation type="submission" date="2022-12" db="EMBL/GenBank/DDBJ databases">
        <title>Paraconexibacter alkalitolerans sp. nov. and Baekduia alba sp. nov., isolated from soil and emended description of the genera Paraconexibacter (Chun et al., 2020) and Baekduia (An et al., 2020).</title>
        <authorList>
            <person name="Vieira S."/>
            <person name="Huber K.J."/>
            <person name="Geppert A."/>
            <person name="Wolf J."/>
            <person name="Neumann-Schaal M."/>
            <person name="Muesken M."/>
            <person name="Overmann J."/>
        </authorList>
    </citation>
    <scope>NUCLEOTIDE SEQUENCE</scope>
    <source>
        <strain evidence="3">AEG42_29</strain>
    </source>
</reference>